<keyword evidence="2" id="KW-0812">Transmembrane</keyword>
<evidence type="ECO:0000313" key="3">
    <source>
        <dbReference type="EMBL" id="TQL91063.1"/>
    </source>
</evidence>
<feature type="region of interest" description="Disordered" evidence="1">
    <location>
        <begin position="1"/>
        <end position="40"/>
    </location>
</feature>
<organism evidence="3 4">
    <name type="scientific">Actinoallomurus bryophytorum</name>
    <dbReference type="NCBI Taxonomy" id="1490222"/>
    <lineage>
        <taxon>Bacteria</taxon>
        <taxon>Bacillati</taxon>
        <taxon>Actinomycetota</taxon>
        <taxon>Actinomycetes</taxon>
        <taxon>Streptosporangiales</taxon>
        <taxon>Thermomonosporaceae</taxon>
        <taxon>Actinoallomurus</taxon>
    </lineage>
</organism>
<feature type="transmembrane region" description="Helical" evidence="2">
    <location>
        <begin position="87"/>
        <end position="106"/>
    </location>
</feature>
<evidence type="ECO:0000313" key="4">
    <source>
        <dbReference type="Proteomes" id="UP000316096"/>
    </source>
</evidence>
<evidence type="ECO:0000256" key="2">
    <source>
        <dbReference type="SAM" id="Phobius"/>
    </source>
</evidence>
<dbReference type="Proteomes" id="UP000316096">
    <property type="component" value="Unassembled WGS sequence"/>
</dbReference>
<feature type="transmembrane region" description="Helical" evidence="2">
    <location>
        <begin position="64"/>
        <end position="81"/>
    </location>
</feature>
<name>A0A543C1V8_9ACTN</name>
<keyword evidence="2" id="KW-1133">Transmembrane helix</keyword>
<feature type="compositionally biased region" description="Basic residues" evidence="1">
    <location>
        <begin position="26"/>
        <end position="40"/>
    </location>
</feature>
<dbReference type="OrthoDB" id="3544489at2"/>
<reference evidence="3 4" key="1">
    <citation type="submission" date="2019-06" db="EMBL/GenBank/DDBJ databases">
        <title>Sequencing the genomes of 1000 actinobacteria strains.</title>
        <authorList>
            <person name="Klenk H.-P."/>
        </authorList>
    </citation>
    <scope>NUCLEOTIDE SEQUENCE [LARGE SCALE GENOMIC DNA]</scope>
    <source>
        <strain evidence="3 4">DSM 102200</strain>
    </source>
</reference>
<comment type="caution">
    <text evidence="3">The sequence shown here is derived from an EMBL/GenBank/DDBJ whole genome shotgun (WGS) entry which is preliminary data.</text>
</comment>
<proteinExistence type="predicted"/>
<dbReference type="AlphaFoldDB" id="A0A543C1V8"/>
<protein>
    <submittedName>
        <fullName evidence="3">Uncharacterized protein</fullName>
    </submittedName>
</protein>
<accession>A0A543C1V8</accession>
<feature type="compositionally biased region" description="Basic and acidic residues" evidence="1">
    <location>
        <begin position="1"/>
        <end position="25"/>
    </location>
</feature>
<gene>
    <name evidence="3" type="ORF">FB559_8386</name>
</gene>
<evidence type="ECO:0000256" key="1">
    <source>
        <dbReference type="SAM" id="MobiDB-lite"/>
    </source>
</evidence>
<dbReference type="EMBL" id="VFOZ01000002">
    <property type="protein sequence ID" value="TQL91063.1"/>
    <property type="molecule type" value="Genomic_DNA"/>
</dbReference>
<keyword evidence="2" id="KW-0472">Membrane</keyword>
<sequence length="110" mass="12514">MSKERQRLRAEREAARERAAAESARRNARAARRRARVARVSRLAPRRSGRPGGLLARRRREQNAIVVVAFLLVQVFAWISLSSWTGRLAVFALSAFLVPVFITLAFDRRS</sequence>
<keyword evidence="4" id="KW-1185">Reference proteome</keyword>
<dbReference type="RefSeq" id="WP_141963076.1">
    <property type="nucleotide sequence ID" value="NZ_VFOZ01000002.1"/>
</dbReference>